<dbReference type="SUPFAM" id="SSF51445">
    <property type="entry name" value="(Trans)glycosidases"/>
    <property type="match status" value="1"/>
</dbReference>
<dbReference type="Proteomes" id="UP000177885">
    <property type="component" value="Unassembled WGS sequence"/>
</dbReference>
<dbReference type="Pfam" id="PF13200">
    <property type="entry name" value="DUF4015"/>
    <property type="match status" value="1"/>
</dbReference>
<reference evidence="3 4" key="1">
    <citation type="journal article" date="2016" name="Nat. Commun.">
        <title>Thousands of microbial genomes shed light on interconnected biogeochemical processes in an aquifer system.</title>
        <authorList>
            <person name="Anantharaman K."/>
            <person name="Brown C.T."/>
            <person name="Hug L.A."/>
            <person name="Sharon I."/>
            <person name="Castelle C.J."/>
            <person name="Probst A.J."/>
            <person name="Thomas B.C."/>
            <person name="Singh A."/>
            <person name="Wilkins M.J."/>
            <person name="Karaoz U."/>
            <person name="Brodie E.L."/>
            <person name="Williams K.H."/>
            <person name="Hubbard S.S."/>
            <person name="Banfield J.F."/>
        </authorList>
    </citation>
    <scope>NUCLEOTIDE SEQUENCE [LARGE SCALE GENOMIC DNA]</scope>
</reference>
<dbReference type="PROSITE" id="PS51257">
    <property type="entry name" value="PROKAR_LIPOPROTEIN"/>
    <property type="match status" value="1"/>
</dbReference>
<evidence type="ECO:0000313" key="4">
    <source>
        <dbReference type="Proteomes" id="UP000177885"/>
    </source>
</evidence>
<dbReference type="EMBL" id="MGDT01000006">
    <property type="protein sequence ID" value="OGL66757.1"/>
    <property type="molecule type" value="Genomic_DNA"/>
</dbReference>
<accession>A0A1F7TMJ9</accession>
<evidence type="ECO:0000259" key="2">
    <source>
        <dbReference type="Pfam" id="PF13200"/>
    </source>
</evidence>
<dbReference type="STRING" id="1802385.A2856_03260"/>
<feature type="chain" id="PRO_5009532914" description="DUF4015 domain-containing protein" evidence="1">
    <location>
        <begin position="20"/>
        <end position="367"/>
    </location>
</feature>
<comment type="caution">
    <text evidence="3">The sequence shown here is derived from an EMBL/GenBank/DDBJ whole genome shotgun (WGS) entry which is preliminary data.</text>
</comment>
<feature type="domain" description="DUF4015" evidence="2">
    <location>
        <begin position="45"/>
        <end position="359"/>
    </location>
</feature>
<protein>
    <recommendedName>
        <fullName evidence="2">DUF4015 domain-containing protein</fullName>
    </recommendedName>
</protein>
<evidence type="ECO:0000313" key="3">
    <source>
        <dbReference type="EMBL" id="OGL66757.1"/>
    </source>
</evidence>
<proteinExistence type="predicted"/>
<feature type="signal peptide" evidence="1">
    <location>
        <begin position="1"/>
        <end position="19"/>
    </location>
</feature>
<dbReference type="InterPro" id="IPR017853">
    <property type="entry name" value="GH"/>
</dbReference>
<organism evidence="3 4">
    <name type="scientific">Candidatus Uhrbacteria bacterium RIFCSPHIGHO2_01_FULL_63_20</name>
    <dbReference type="NCBI Taxonomy" id="1802385"/>
    <lineage>
        <taxon>Bacteria</taxon>
        <taxon>Candidatus Uhriibacteriota</taxon>
    </lineage>
</organism>
<name>A0A1F7TMJ9_9BACT</name>
<evidence type="ECO:0000256" key="1">
    <source>
        <dbReference type="SAM" id="SignalP"/>
    </source>
</evidence>
<gene>
    <name evidence="3" type="ORF">A2856_03260</name>
</gene>
<dbReference type="AlphaFoldDB" id="A0A1F7TMJ9"/>
<keyword evidence="1" id="KW-0732">Signal</keyword>
<dbReference type="InterPro" id="IPR025275">
    <property type="entry name" value="DUF4015"/>
</dbReference>
<sequence length="367" mass="40356">MKRLPLLLAAIALVGAGCAEPEPVPSVVEAAPEEVRMPLPKEVRGIYWTAQTAGTKRGDELLAYMRETGLNAAVIDLKMDDGELAFVPDDETLRAYAMEQPVIAGLDALTRKLADAGLYRIARIAVMRDSAYASAHAEAALRFPKGSLWRDNTGAAWVDPADPGVAAYALALGREAYARGFDEIQYDYVRFASDGAISSIRYPAYDGTLPKEEVMRAFFKTVGGTLKEEGIPVSFDLFGMTFESVDDFNIGQRLIDAYPHADFVSPMTYPSHYAAGFQGYRNPALYPYEVPTHSFESGKAMLEKELGVPQGESASHIRPWIQDFDIGAIYTAARIEAQIRAARDAGASGWMLWNARNVYERAEYVKE</sequence>